<evidence type="ECO:0000313" key="2">
    <source>
        <dbReference type="EMBL" id="KAF6170857.1"/>
    </source>
</evidence>
<protein>
    <submittedName>
        <fullName evidence="2">Uncharacterized protein</fullName>
    </submittedName>
</protein>
<sequence length="196" mass="21829">MIMKTLPFESFDVSRWKPHPSGICCCSSRNHSFVRKLEPFNTSRIKRGVKEPSIIEKTEHQLADYCSTLEGDDSYKCWRAYFEFKDLEVLTSISSSPGCQGSMEELDAALLELRANPCFPQNASKQANGGHQEGMNADNRPQAVGNGERSTDTNAEELAHVADPTLVQNLDDDDDDVSTNVSGLLGKRWPQCDEVK</sequence>
<dbReference type="EMBL" id="JACGCM010000560">
    <property type="protein sequence ID" value="KAF6170857.1"/>
    <property type="molecule type" value="Genomic_DNA"/>
</dbReference>
<organism evidence="2 3">
    <name type="scientific">Kingdonia uniflora</name>
    <dbReference type="NCBI Taxonomy" id="39325"/>
    <lineage>
        <taxon>Eukaryota</taxon>
        <taxon>Viridiplantae</taxon>
        <taxon>Streptophyta</taxon>
        <taxon>Embryophyta</taxon>
        <taxon>Tracheophyta</taxon>
        <taxon>Spermatophyta</taxon>
        <taxon>Magnoliopsida</taxon>
        <taxon>Ranunculales</taxon>
        <taxon>Circaeasteraceae</taxon>
        <taxon>Kingdonia</taxon>
    </lineage>
</organism>
<dbReference type="OrthoDB" id="1924011at2759"/>
<evidence type="ECO:0000256" key="1">
    <source>
        <dbReference type="SAM" id="MobiDB-lite"/>
    </source>
</evidence>
<dbReference type="PANTHER" id="PTHR36345:SF1">
    <property type="entry name" value="CCG-BINDING PROTEIN 1"/>
    <property type="match status" value="1"/>
</dbReference>
<accession>A0A7J7NUI2</accession>
<dbReference type="Proteomes" id="UP000541444">
    <property type="component" value="Unassembled WGS sequence"/>
</dbReference>
<dbReference type="GO" id="GO:0010183">
    <property type="term" value="P:pollen tube guidance"/>
    <property type="evidence" value="ECO:0007669"/>
    <property type="project" value="InterPro"/>
</dbReference>
<reference evidence="2 3" key="1">
    <citation type="journal article" date="2020" name="IScience">
        <title>Genome Sequencing of the Endangered Kingdonia uniflora (Circaeasteraceae, Ranunculales) Reveals Potential Mechanisms of Evolutionary Specialization.</title>
        <authorList>
            <person name="Sun Y."/>
            <person name="Deng T."/>
            <person name="Zhang A."/>
            <person name="Moore M.J."/>
            <person name="Landis J.B."/>
            <person name="Lin N."/>
            <person name="Zhang H."/>
            <person name="Zhang X."/>
            <person name="Huang J."/>
            <person name="Zhang X."/>
            <person name="Sun H."/>
            <person name="Wang H."/>
        </authorList>
    </citation>
    <scope>NUCLEOTIDE SEQUENCE [LARGE SCALE GENOMIC DNA]</scope>
    <source>
        <strain evidence="2">TB1705</strain>
        <tissue evidence="2">Leaf</tissue>
    </source>
</reference>
<name>A0A7J7NUI2_9MAGN</name>
<dbReference type="InterPro" id="IPR037502">
    <property type="entry name" value="CBP1"/>
</dbReference>
<dbReference type="PANTHER" id="PTHR36345">
    <property type="entry name" value="CCG-BINDING PROTEIN 1"/>
    <property type="match status" value="1"/>
</dbReference>
<dbReference type="GO" id="GO:0036033">
    <property type="term" value="F:mediator complex binding"/>
    <property type="evidence" value="ECO:0007669"/>
    <property type="project" value="InterPro"/>
</dbReference>
<feature type="region of interest" description="Disordered" evidence="1">
    <location>
        <begin position="122"/>
        <end position="151"/>
    </location>
</feature>
<dbReference type="AlphaFoldDB" id="A0A7J7NUI2"/>
<keyword evidence="3" id="KW-1185">Reference proteome</keyword>
<dbReference type="GO" id="GO:0005829">
    <property type="term" value="C:cytosol"/>
    <property type="evidence" value="ECO:0007669"/>
    <property type="project" value="TreeGrafter"/>
</dbReference>
<evidence type="ECO:0000313" key="3">
    <source>
        <dbReference type="Proteomes" id="UP000541444"/>
    </source>
</evidence>
<gene>
    <name evidence="2" type="ORF">GIB67_015809</name>
</gene>
<comment type="caution">
    <text evidence="2">The sequence shown here is derived from an EMBL/GenBank/DDBJ whole genome shotgun (WGS) entry which is preliminary data.</text>
</comment>
<proteinExistence type="predicted"/>
<dbReference type="GO" id="GO:0005634">
    <property type="term" value="C:nucleus"/>
    <property type="evidence" value="ECO:0007669"/>
    <property type="project" value="TreeGrafter"/>
</dbReference>
<feature type="region of interest" description="Disordered" evidence="1">
    <location>
        <begin position="165"/>
        <end position="184"/>
    </location>
</feature>